<keyword evidence="1" id="KW-0805">Transcription regulation</keyword>
<dbReference type="SMART" id="SM00895">
    <property type="entry name" value="FCD"/>
    <property type="match status" value="1"/>
</dbReference>
<dbReference type="InterPro" id="IPR008920">
    <property type="entry name" value="TF_FadR/GntR_C"/>
</dbReference>
<dbReference type="CDD" id="cd07377">
    <property type="entry name" value="WHTH_GntR"/>
    <property type="match status" value="1"/>
</dbReference>
<evidence type="ECO:0000259" key="4">
    <source>
        <dbReference type="PROSITE" id="PS50949"/>
    </source>
</evidence>
<evidence type="ECO:0000256" key="3">
    <source>
        <dbReference type="ARBA" id="ARBA00023163"/>
    </source>
</evidence>
<protein>
    <submittedName>
        <fullName evidence="5">Transcriptional regulator, GntR family</fullName>
    </submittedName>
</protein>
<dbReference type="Pfam" id="PF07729">
    <property type="entry name" value="FCD"/>
    <property type="match status" value="1"/>
</dbReference>
<dbReference type="SUPFAM" id="SSF46785">
    <property type="entry name" value="Winged helix' DNA-binding domain"/>
    <property type="match status" value="1"/>
</dbReference>
<dbReference type="SUPFAM" id="SSF48008">
    <property type="entry name" value="GntR ligand-binding domain-like"/>
    <property type="match status" value="1"/>
</dbReference>
<dbReference type="AlphaFoldDB" id="A0A0D8B9E8"/>
<dbReference type="GO" id="GO:0003700">
    <property type="term" value="F:DNA-binding transcription factor activity"/>
    <property type="evidence" value="ECO:0007669"/>
    <property type="project" value="InterPro"/>
</dbReference>
<evidence type="ECO:0000256" key="1">
    <source>
        <dbReference type="ARBA" id="ARBA00023015"/>
    </source>
</evidence>
<dbReference type="InterPro" id="IPR036390">
    <property type="entry name" value="WH_DNA-bd_sf"/>
</dbReference>
<keyword evidence="3" id="KW-0804">Transcription</keyword>
<gene>
    <name evidence="5" type="ORF">FF36_04774</name>
</gene>
<dbReference type="EMBL" id="JYFN01000048">
    <property type="protein sequence ID" value="KJE20903.1"/>
    <property type="molecule type" value="Genomic_DNA"/>
</dbReference>
<dbReference type="PANTHER" id="PTHR43537:SF24">
    <property type="entry name" value="GLUCONATE OPERON TRANSCRIPTIONAL REPRESSOR"/>
    <property type="match status" value="1"/>
</dbReference>
<organism evidence="5 6">
    <name type="scientific">Frankia torreyi</name>
    <dbReference type="NCBI Taxonomy" id="1856"/>
    <lineage>
        <taxon>Bacteria</taxon>
        <taxon>Bacillati</taxon>
        <taxon>Actinomycetota</taxon>
        <taxon>Actinomycetes</taxon>
        <taxon>Frankiales</taxon>
        <taxon>Frankiaceae</taxon>
        <taxon>Frankia</taxon>
    </lineage>
</organism>
<reference evidence="5 6" key="2">
    <citation type="journal article" date="2016" name="Genome Announc.">
        <title>Permanent Draft Genome Sequences for Two Variants of Frankia sp. Strain CpI1, the First Frankia Strain Isolated from Root Nodules of Comptonia peregrina.</title>
        <authorList>
            <person name="Oshone R."/>
            <person name="Hurst S.G.IV."/>
            <person name="Abebe-Akele F."/>
            <person name="Simpson S."/>
            <person name="Morris K."/>
            <person name="Thomas W.K."/>
            <person name="Tisa L.S."/>
        </authorList>
    </citation>
    <scope>NUCLEOTIDE SEQUENCE [LARGE SCALE GENOMIC DNA]</scope>
    <source>
        <strain evidence="6">CpI1-S</strain>
    </source>
</reference>
<feature type="domain" description="HTH gntR-type" evidence="4">
    <location>
        <begin position="47"/>
        <end position="117"/>
    </location>
</feature>
<dbReference type="SMART" id="SM00345">
    <property type="entry name" value="HTH_GNTR"/>
    <property type="match status" value="1"/>
</dbReference>
<sequence>MPAAEPDVGGGVTGSAARTAAARTAAGGTGGVGAGGVGVVGQRLRVPKMAELVSADLRQRIVRGELVEGQALPTEALLVEQYGVSRPTLREALRILEAESLIMVRRGAGGGARVQTPSPQVAARYAGLVLEHRGTTVADVWEARLYLEPPVAGLLARRRTRADLSLLRAALERHGADPAETVRLHNDFHALVVRLAGNETLELLIGMLREIVDRATWSAVESDLGTPVQADTERATIRAHHALVDLLEERDAAGAQALWRRHLRAGAAYLDGGGRNAAALDLLA</sequence>
<dbReference type="Gene3D" id="1.10.10.10">
    <property type="entry name" value="Winged helix-like DNA-binding domain superfamily/Winged helix DNA-binding domain"/>
    <property type="match status" value="1"/>
</dbReference>
<evidence type="ECO:0000313" key="5">
    <source>
        <dbReference type="EMBL" id="KJE20903.1"/>
    </source>
</evidence>
<dbReference type="PRINTS" id="PR00035">
    <property type="entry name" value="HTHGNTR"/>
</dbReference>
<dbReference type="InterPro" id="IPR011711">
    <property type="entry name" value="GntR_C"/>
</dbReference>
<evidence type="ECO:0000313" key="6">
    <source>
        <dbReference type="Proteomes" id="UP000032545"/>
    </source>
</evidence>
<dbReference type="GO" id="GO:0003677">
    <property type="term" value="F:DNA binding"/>
    <property type="evidence" value="ECO:0007669"/>
    <property type="project" value="UniProtKB-KW"/>
</dbReference>
<dbReference type="InterPro" id="IPR000524">
    <property type="entry name" value="Tscrpt_reg_HTH_GntR"/>
</dbReference>
<dbReference type="InterPro" id="IPR036388">
    <property type="entry name" value="WH-like_DNA-bd_sf"/>
</dbReference>
<evidence type="ECO:0000256" key="2">
    <source>
        <dbReference type="ARBA" id="ARBA00023125"/>
    </source>
</evidence>
<proteinExistence type="predicted"/>
<keyword evidence="2" id="KW-0238">DNA-binding</keyword>
<dbReference type="PANTHER" id="PTHR43537">
    <property type="entry name" value="TRANSCRIPTIONAL REGULATOR, GNTR FAMILY"/>
    <property type="match status" value="1"/>
</dbReference>
<name>A0A0D8B9E8_9ACTN</name>
<dbReference type="Proteomes" id="UP000032545">
    <property type="component" value="Unassembled WGS sequence"/>
</dbReference>
<comment type="caution">
    <text evidence="5">The sequence shown here is derived from an EMBL/GenBank/DDBJ whole genome shotgun (WGS) entry which is preliminary data.</text>
</comment>
<accession>A0A0D8B9E8</accession>
<dbReference type="PROSITE" id="PS50949">
    <property type="entry name" value="HTH_GNTR"/>
    <property type="match status" value="1"/>
</dbReference>
<keyword evidence="6" id="KW-1185">Reference proteome</keyword>
<reference evidence="6" key="1">
    <citation type="submission" date="2015-02" db="EMBL/GenBank/DDBJ databases">
        <title>Draft Genome of Frankia sp. CpI1-S.</title>
        <authorList>
            <person name="Oshone R.T."/>
            <person name="Ngom M."/>
            <person name="Ghodhbane-Gtari F."/>
            <person name="Gtari M."/>
            <person name="Morris K."/>
            <person name="Thomas K."/>
            <person name="Sen A."/>
            <person name="Tisa L.S."/>
        </authorList>
    </citation>
    <scope>NUCLEOTIDE SEQUENCE [LARGE SCALE GENOMIC DNA]</scope>
    <source>
        <strain evidence="6">CpI1-S</strain>
    </source>
</reference>
<dbReference type="Pfam" id="PF00392">
    <property type="entry name" value="GntR"/>
    <property type="match status" value="1"/>
</dbReference>
<dbReference type="Gene3D" id="1.20.120.530">
    <property type="entry name" value="GntR ligand-binding domain-like"/>
    <property type="match status" value="1"/>
</dbReference>
<dbReference type="PATRIC" id="fig|1502723.3.peg.4746"/>